<reference evidence="10 11" key="1">
    <citation type="submission" date="2014-06" db="EMBL/GenBank/DDBJ databases">
        <title>Evolutionary Origins and Diversification of the Mycorrhizal Mutualists.</title>
        <authorList>
            <consortium name="DOE Joint Genome Institute"/>
            <consortium name="Mycorrhizal Genomics Consortium"/>
            <person name="Kohler A."/>
            <person name="Kuo A."/>
            <person name="Nagy L.G."/>
            <person name="Floudas D."/>
            <person name="Copeland A."/>
            <person name="Barry K.W."/>
            <person name="Cichocki N."/>
            <person name="Veneault-Fourrey C."/>
            <person name="LaButti K."/>
            <person name="Lindquist E.A."/>
            <person name="Lipzen A."/>
            <person name="Lundell T."/>
            <person name="Morin E."/>
            <person name="Murat C."/>
            <person name="Riley R."/>
            <person name="Ohm R."/>
            <person name="Sun H."/>
            <person name="Tunlid A."/>
            <person name="Henrissat B."/>
            <person name="Grigoriev I.V."/>
            <person name="Hibbett D.S."/>
            <person name="Martin F."/>
        </authorList>
    </citation>
    <scope>NUCLEOTIDE SEQUENCE [LARGE SCALE GENOMIC DNA]</scope>
    <source>
        <strain evidence="10 11">SS14</strain>
    </source>
</reference>
<keyword evidence="2" id="KW-0575">Peroxidase</keyword>
<dbReference type="OrthoDB" id="2542103at2759"/>
<evidence type="ECO:0000256" key="3">
    <source>
        <dbReference type="ARBA" id="ARBA00022617"/>
    </source>
</evidence>
<evidence type="ECO:0000256" key="7">
    <source>
        <dbReference type="ARBA" id="ARBA00025795"/>
    </source>
</evidence>
<feature type="chain" id="PRO_5002221098" description="Heme haloperoxidase family profile domain-containing protein" evidence="8">
    <location>
        <begin position="20"/>
        <end position="276"/>
    </location>
</feature>
<keyword evidence="11" id="KW-1185">Reference proteome</keyword>
<dbReference type="PROSITE" id="PS51405">
    <property type="entry name" value="HEME_HALOPEROXIDASE"/>
    <property type="match status" value="1"/>
</dbReference>
<organism evidence="10 11">
    <name type="scientific">Sphaerobolus stellatus (strain SS14)</name>
    <dbReference type="NCBI Taxonomy" id="990650"/>
    <lineage>
        <taxon>Eukaryota</taxon>
        <taxon>Fungi</taxon>
        <taxon>Dikarya</taxon>
        <taxon>Basidiomycota</taxon>
        <taxon>Agaricomycotina</taxon>
        <taxon>Agaricomycetes</taxon>
        <taxon>Phallomycetidae</taxon>
        <taxon>Geastrales</taxon>
        <taxon>Sphaerobolaceae</taxon>
        <taxon>Sphaerobolus</taxon>
    </lineage>
</organism>
<keyword evidence="4" id="KW-0479">Metal-binding</keyword>
<evidence type="ECO:0000256" key="2">
    <source>
        <dbReference type="ARBA" id="ARBA00022559"/>
    </source>
</evidence>
<evidence type="ECO:0000256" key="6">
    <source>
        <dbReference type="ARBA" id="ARBA00023004"/>
    </source>
</evidence>
<feature type="domain" description="Heme haloperoxidase family profile" evidence="9">
    <location>
        <begin position="43"/>
        <end position="252"/>
    </location>
</feature>
<comment type="similarity">
    <text evidence="7">Belongs to the chloroperoxidase family.</text>
</comment>
<evidence type="ECO:0000256" key="1">
    <source>
        <dbReference type="ARBA" id="ARBA00001970"/>
    </source>
</evidence>
<dbReference type="GO" id="GO:0004601">
    <property type="term" value="F:peroxidase activity"/>
    <property type="evidence" value="ECO:0007669"/>
    <property type="project" value="UniProtKB-KW"/>
</dbReference>
<dbReference type="HOGENOM" id="CLU_029871_0_1_1"/>
<evidence type="ECO:0000256" key="8">
    <source>
        <dbReference type="SAM" id="SignalP"/>
    </source>
</evidence>
<dbReference type="AlphaFoldDB" id="A0A0C9UH11"/>
<feature type="signal peptide" evidence="8">
    <location>
        <begin position="1"/>
        <end position="19"/>
    </location>
</feature>
<dbReference type="Gene3D" id="1.10.489.10">
    <property type="entry name" value="Chloroperoxidase-like"/>
    <property type="match status" value="2"/>
</dbReference>
<evidence type="ECO:0000313" key="11">
    <source>
        <dbReference type="Proteomes" id="UP000054279"/>
    </source>
</evidence>
<dbReference type="InterPro" id="IPR036851">
    <property type="entry name" value="Chloroperoxidase-like_sf"/>
</dbReference>
<keyword evidence="8" id="KW-0732">Signal</keyword>
<protein>
    <recommendedName>
        <fullName evidence="9">Heme haloperoxidase family profile domain-containing protein</fullName>
    </recommendedName>
</protein>
<evidence type="ECO:0000256" key="5">
    <source>
        <dbReference type="ARBA" id="ARBA00023002"/>
    </source>
</evidence>
<evidence type="ECO:0000313" key="10">
    <source>
        <dbReference type="EMBL" id="KIJ34119.1"/>
    </source>
</evidence>
<accession>A0A0C9UH11</accession>
<dbReference type="PANTHER" id="PTHR33577:SF16">
    <property type="entry name" value="HEME HALOPEROXIDASE FAMILY PROFILE DOMAIN-CONTAINING PROTEIN"/>
    <property type="match status" value="1"/>
</dbReference>
<name>A0A0C9UH11_SPHS4</name>
<keyword evidence="6" id="KW-0408">Iron</keyword>
<sequence>MAHFPTLLSLVLVATKTLALNVIKPQLPPCPLKDSSAELVNDEAHPYQKPSGSDIRDTCPGLNTLGNHEYLPRSCITTPAQIVNAPMFIDIRFQRGNDLAVFLTVFIVDGNPLTGLFSIGRKTPLIGPDLPSLLSSVDSTHMHSSKLVKSSNDFGGGILNITSAAAFRVQRVQESIATNPKFTFNAPRYVGAYSETAFPPVFWVDGRKADHHLSLDVALGFFEDGRMPNGFFRTNPSTGFDVLITVIGEIFRFHPIRPGSNQGCVNSYASIRTQQI</sequence>
<evidence type="ECO:0000259" key="9">
    <source>
        <dbReference type="PROSITE" id="PS51405"/>
    </source>
</evidence>
<dbReference type="InterPro" id="IPR000028">
    <property type="entry name" value="Chloroperoxidase"/>
</dbReference>
<dbReference type="GO" id="GO:0046872">
    <property type="term" value="F:metal ion binding"/>
    <property type="evidence" value="ECO:0007669"/>
    <property type="project" value="UniProtKB-KW"/>
</dbReference>
<dbReference type="EMBL" id="KN837203">
    <property type="protein sequence ID" value="KIJ34119.1"/>
    <property type="molecule type" value="Genomic_DNA"/>
</dbReference>
<dbReference type="SUPFAM" id="SSF47571">
    <property type="entry name" value="Cloroperoxidase"/>
    <property type="match status" value="1"/>
</dbReference>
<keyword evidence="5" id="KW-0560">Oxidoreductase</keyword>
<dbReference type="Pfam" id="PF01328">
    <property type="entry name" value="Peroxidase_2"/>
    <property type="match status" value="1"/>
</dbReference>
<evidence type="ECO:0000256" key="4">
    <source>
        <dbReference type="ARBA" id="ARBA00022723"/>
    </source>
</evidence>
<keyword evidence="3" id="KW-0349">Heme</keyword>
<proteinExistence type="inferred from homology"/>
<dbReference type="Proteomes" id="UP000054279">
    <property type="component" value="Unassembled WGS sequence"/>
</dbReference>
<gene>
    <name evidence="10" type="ORF">M422DRAFT_263767</name>
</gene>
<comment type="cofactor">
    <cofactor evidence="1">
        <name>heme b</name>
        <dbReference type="ChEBI" id="CHEBI:60344"/>
    </cofactor>
</comment>
<dbReference type="PANTHER" id="PTHR33577">
    <property type="entry name" value="STERIGMATOCYSTIN BIOSYNTHESIS PEROXIDASE STCC-RELATED"/>
    <property type="match status" value="1"/>
</dbReference>